<accession>A0A6C0IEI3</accession>
<dbReference type="EMBL" id="MN740161">
    <property type="protein sequence ID" value="QHT90855.1"/>
    <property type="molecule type" value="Genomic_DNA"/>
</dbReference>
<name>A0A6C0IEI3_9ZZZZ</name>
<proteinExistence type="predicted"/>
<organism evidence="1">
    <name type="scientific">viral metagenome</name>
    <dbReference type="NCBI Taxonomy" id="1070528"/>
    <lineage>
        <taxon>unclassified sequences</taxon>
        <taxon>metagenomes</taxon>
        <taxon>organismal metagenomes</taxon>
    </lineage>
</organism>
<dbReference type="AlphaFoldDB" id="A0A6C0IEI3"/>
<evidence type="ECO:0000313" key="1">
    <source>
        <dbReference type="EMBL" id="QHT90855.1"/>
    </source>
</evidence>
<protein>
    <submittedName>
        <fullName evidence="1">Uncharacterized protein</fullName>
    </submittedName>
</protein>
<sequence>MPHLFNLGLYQKRLGGNQIIAGVSINLGNTKGSASSTRMFNYCKQHSTTQSECIYQFITLPKLLINE</sequence>
<reference evidence="1" key="1">
    <citation type="journal article" date="2020" name="Nature">
        <title>Giant virus diversity and host interactions through global metagenomics.</title>
        <authorList>
            <person name="Schulz F."/>
            <person name="Roux S."/>
            <person name="Paez-Espino D."/>
            <person name="Jungbluth S."/>
            <person name="Walsh D.A."/>
            <person name="Denef V.J."/>
            <person name="McMahon K.D."/>
            <person name="Konstantinidis K.T."/>
            <person name="Eloe-Fadrosh E.A."/>
            <person name="Kyrpides N.C."/>
            <person name="Woyke T."/>
        </authorList>
    </citation>
    <scope>NUCLEOTIDE SEQUENCE</scope>
    <source>
        <strain evidence="1">GVMAG-M-3300023184-72</strain>
    </source>
</reference>